<dbReference type="PANTHER" id="PTHR48111:SF73">
    <property type="entry name" value="ALKALINE PHOSPHATASE SYNTHESIS TRANSCRIPTIONAL REGULATORY PROTEIN PHOP"/>
    <property type="match status" value="1"/>
</dbReference>
<dbReference type="KEGG" id="clt:CM240_3078"/>
<keyword evidence="6" id="KW-0804">Transcription</keyword>
<evidence type="ECO:0000259" key="11">
    <source>
        <dbReference type="PROSITE" id="PS51755"/>
    </source>
</evidence>
<evidence type="ECO:0000313" key="12">
    <source>
        <dbReference type="EMBL" id="CDM70195.1"/>
    </source>
</evidence>
<feature type="DNA-binding region" description="OmpR/PhoB-type" evidence="9">
    <location>
        <begin position="136"/>
        <end position="235"/>
    </location>
</feature>
<keyword evidence="3" id="KW-0902">Two-component regulatory system</keyword>
<gene>
    <name evidence="12" type="ORF">CM240_3078</name>
</gene>
<protein>
    <recommendedName>
        <fullName evidence="1">Stage 0 sporulation protein A homolog</fullName>
    </recommendedName>
</protein>
<dbReference type="GO" id="GO:0000156">
    <property type="term" value="F:phosphorelay response regulator activity"/>
    <property type="evidence" value="ECO:0007669"/>
    <property type="project" value="TreeGrafter"/>
</dbReference>
<dbReference type="SUPFAM" id="SSF46894">
    <property type="entry name" value="C-terminal effector domain of the bipartite response regulators"/>
    <property type="match status" value="1"/>
</dbReference>
<dbReference type="PROSITE" id="PS51755">
    <property type="entry name" value="OMPR_PHOB"/>
    <property type="match status" value="1"/>
</dbReference>
<dbReference type="InterPro" id="IPR001867">
    <property type="entry name" value="OmpR/PhoB-type_DNA-bd"/>
</dbReference>
<dbReference type="AlphaFoldDB" id="W6SK58"/>
<dbReference type="GO" id="GO:0006355">
    <property type="term" value="P:regulation of DNA-templated transcription"/>
    <property type="evidence" value="ECO:0007669"/>
    <property type="project" value="InterPro"/>
</dbReference>
<keyword evidence="2 8" id="KW-0597">Phosphoprotein</keyword>
<dbReference type="PANTHER" id="PTHR48111">
    <property type="entry name" value="REGULATOR OF RPOS"/>
    <property type="match status" value="1"/>
</dbReference>
<dbReference type="FunFam" id="3.40.50.2300:FF:000001">
    <property type="entry name" value="DNA-binding response regulator PhoB"/>
    <property type="match status" value="1"/>
</dbReference>
<proteinExistence type="predicted"/>
<dbReference type="PATRIC" id="fig|1216932.3.peg.3044"/>
<dbReference type="Proteomes" id="UP000019426">
    <property type="component" value="Chromosome M2/40_rep2"/>
</dbReference>
<dbReference type="HOGENOM" id="CLU_000445_30_3_9"/>
<feature type="domain" description="Response regulatory" evidence="10">
    <location>
        <begin position="13"/>
        <end position="126"/>
    </location>
</feature>
<dbReference type="Pfam" id="PF00072">
    <property type="entry name" value="Response_reg"/>
    <property type="match status" value="1"/>
</dbReference>
<evidence type="ECO:0000256" key="8">
    <source>
        <dbReference type="PROSITE-ProRule" id="PRU00169"/>
    </source>
</evidence>
<dbReference type="GO" id="GO:0032993">
    <property type="term" value="C:protein-DNA complex"/>
    <property type="evidence" value="ECO:0007669"/>
    <property type="project" value="TreeGrafter"/>
</dbReference>
<dbReference type="Gene3D" id="1.10.10.10">
    <property type="entry name" value="Winged helix-like DNA-binding domain superfamily/Winged helix DNA-binding domain"/>
    <property type="match status" value="1"/>
</dbReference>
<dbReference type="InterPro" id="IPR001789">
    <property type="entry name" value="Sig_transdc_resp-reg_receiver"/>
</dbReference>
<accession>W6SK58</accession>
<keyword evidence="4" id="KW-0805">Transcription regulation</keyword>
<keyword evidence="5 9" id="KW-0238">DNA-binding</keyword>
<reference evidence="12 13" key="1">
    <citation type="submission" date="2013-11" db="EMBL/GenBank/DDBJ databases">
        <title>Complete genome sequence of Clostridum sp. M2/40.</title>
        <authorList>
            <person name="Wibberg D."/>
            <person name="Puehler A."/>
            <person name="Schlueter A."/>
        </authorList>
    </citation>
    <scope>NUCLEOTIDE SEQUENCE [LARGE SCALE GENOMIC DNA]</scope>
    <source>
        <strain evidence="13">M2/40</strain>
    </source>
</reference>
<feature type="modified residue" description="4-aspartylphosphate" evidence="8">
    <location>
        <position position="62"/>
    </location>
</feature>
<name>W6SK58_9CLOT</name>
<dbReference type="Gene3D" id="3.40.50.2300">
    <property type="match status" value="1"/>
</dbReference>
<keyword evidence="13" id="KW-1185">Reference proteome</keyword>
<evidence type="ECO:0000256" key="1">
    <source>
        <dbReference type="ARBA" id="ARBA00018672"/>
    </source>
</evidence>
<dbReference type="EMBL" id="HG917869">
    <property type="protein sequence ID" value="CDM70195.1"/>
    <property type="molecule type" value="Genomic_DNA"/>
</dbReference>
<dbReference type="CDD" id="cd17574">
    <property type="entry name" value="REC_OmpR"/>
    <property type="match status" value="1"/>
</dbReference>
<dbReference type="GO" id="GO:0000976">
    <property type="term" value="F:transcription cis-regulatory region binding"/>
    <property type="evidence" value="ECO:0007669"/>
    <property type="project" value="TreeGrafter"/>
</dbReference>
<dbReference type="SMART" id="SM00862">
    <property type="entry name" value="Trans_reg_C"/>
    <property type="match status" value="1"/>
</dbReference>
<dbReference type="SMART" id="SM00448">
    <property type="entry name" value="REC"/>
    <property type="match status" value="1"/>
</dbReference>
<evidence type="ECO:0000256" key="2">
    <source>
        <dbReference type="ARBA" id="ARBA00022553"/>
    </source>
</evidence>
<dbReference type="InterPro" id="IPR039420">
    <property type="entry name" value="WalR-like"/>
</dbReference>
<dbReference type="Pfam" id="PF00486">
    <property type="entry name" value="Trans_reg_C"/>
    <property type="match status" value="1"/>
</dbReference>
<dbReference type="STRING" id="1216932.CM240_3078"/>
<evidence type="ECO:0000256" key="3">
    <source>
        <dbReference type="ARBA" id="ARBA00023012"/>
    </source>
</evidence>
<dbReference type="PROSITE" id="PS50110">
    <property type="entry name" value="RESPONSE_REGULATORY"/>
    <property type="match status" value="1"/>
</dbReference>
<sequence>MFIVKFIWGGKMRILLIEDDETLSMGIEYSLKNEGYEVSIANNIEEGRKATSNEIFDLILLDVTLPDGNGYDFCREIRNNSDIPIIFLTACDEEVNIVLGLDLGADDYLTKPIRVRELIARINAVFRRKNVKRDISDKIIYKDLTILPLKYEVYKDRNKVQLTSVEYKLMLMMIENKGNVLTRKQLLEKLWDVEGNFVEEKTLNVYIKRLREKLGEDDSIAYIETVRGIGYRWIGDDN</sequence>
<evidence type="ECO:0000256" key="7">
    <source>
        <dbReference type="ARBA" id="ARBA00024867"/>
    </source>
</evidence>
<dbReference type="eggNOG" id="COG0745">
    <property type="taxonomic scope" value="Bacteria"/>
</dbReference>
<dbReference type="InterPro" id="IPR011006">
    <property type="entry name" value="CheY-like_superfamily"/>
</dbReference>
<evidence type="ECO:0000313" key="13">
    <source>
        <dbReference type="Proteomes" id="UP000019426"/>
    </source>
</evidence>
<evidence type="ECO:0000256" key="4">
    <source>
        <dbReference type="ARBA" id="ARBA00023015"/>
    </source>
</evidence>
<evidence type="ECO:0000256" key="5">
    <source>
        <dbReference type="ARBA" id="ARBA00023125"/>
    </source>
</evidence>
<evidence type="ECO:0000259" key="10">
    <source>
        <dbReference type="PROSITE" id="PS50110"/>
    </source>
</evidence>
<comment type="function">
    <text evidence="7">May play the central regulatory role in sporulation. It may be an element of the effector pathway responsible for the activation of sporulation genes in response to nutritional stress. Spo0A may act in concert with spo0H (a sigma factor) to control the expression of some genes that are critical to the sporulation process.</text>
</comment>
<feature type="domain" description="OmpR/PhoB-type" evidence="11">
    <location>
        <begin position="136"/>
        <end position="235"/>
    </location>
</feature>
<evidence type="ECO:0000256" key="6">
    <source>
        <dbReference type="ARBA" id="ARBA00023163"/>
    </source>
</evidence>
<dbReference type="SUPFAM" id="SSF52172">
    <property type="entry name" value="CheY-like"/>
    <property type="match status" value="1"/>
</dbReference>
<organism evidence="12 13">
    <name type="scientific">Clostridium bornimense</name>
    <dbReference type="NCBI Taxonomy" id="1216932"/>
    <lineage>
        <taxon>Bacteria</taxon>
        <taxon>Bacillati</taxon>
        <taxon>Bacillota</taxon>
        <taxon>Clostridia</taxon>
        <taxon>Eubacteriales</taxon>
        <taxon>Clostridiaceae</taxon>
        <taxon>Clostridium</taxon>
    </lineage>
</organism>
<evidence type="ECO:0000256" key="9">
    <source>
        <dbReference type="PROSITE-ProRule" id="PRU01091"/>
    </source>
</evidence>
<dbReference type="InterPro" id="IPR016032">
    <property type="entry name" value="Sig_transdc_resp-reg_C-effctor"/>
</dbReference>
<dbReference type="Gene3D" id="6.10.250.690">
    <property type="match status" value="1"/>
</dbReference>
<dbReference type="InterPro" id="IPR036388">
    <property type="entry name" value="WH-like_DNA-bd_sf"/>
</dbReference>
<dbReference type="CDD" id="cd00383">
    <property type="entry name" value="trans_reg_C"/>
    <property type="match status" value="1"/>
</dbReference>
<dbReference type="GO" id="GO:0005829">
    <property type="term" value="C:cytosol"/>
    <property type="evidence" value="ECO:0007669"/>
    <property type="project" value="TreeGrafter"/>
</dbReference>